<name>A0A4R5QBJ1_9PROT</name>
<accession>A0A4R5QBJ1</accession>
<comment type="caution">
    <text evidence="2">The sequence shown here is derived from an EMBL/GenBank/DDBJ whole genome shotgun (WGS) entry which is preliminary data.</text>
</comment>
<dbReference type="Pfam" id="PF11154">
    <property type="entry name" value="DUF2934"/>
    <property type="match status" value="1"/>
</dbReference>
<dbReference type="AlphaFoldDB" id="A0A4R5QBJ1"/>
<evidence type="ECO:0000256" key="1">
    <source>
        <dbReference type="SAM" id="MobiDB-lite"/>
    </source>
</evidence>
<sequence length="70" mass="7859">MSDTDLQQRIRERAYAIWQAEGCPEGRAAAHWDLACRLEAEREAYVDEESAESFPASDPPSHVPITGDRV</sequence>
<feature type="region of interest" description="Disordered" evidence="1">
    <location>
        <begin position="47"/>
        <end position="70"/>
    </location>
</feature>
<dbReference type="EMBL" id="SMSJ01000038">
    <property type="protein sequence ID" value="TDH60444.1"/>
    <property type="molecule type" value="Genomic_DNA"/>
</dbReference>
<dbReference type="Proteomes" id="UP000295096">
    <property type="component" value="Unassembled WGS sequence"/>
</dbReference>
<organism evidence="2 3">
    <name type="scientific">Dankookia rubra</name>
    <dbReference type="NCBI Taxonomy" id="1442381"/>
    <lineage>
        <taxon>Bacteria</taxon>
        <taxon>Pseudomonadati</taxon>
        <taxon>Pseudomonadota</taxon>
        <taxon>Alphaproteobacteria</taxon>
        <taxon>Acetobacterales</taxon>
        <taxon>Roseomonadaceae</taxon>
        <taxon>Dankookia</taxon>
    </lineage>
</organism>
<keyword evidence="3" id="KW-1185">Reference proteome</keyword>
<proteinExistence type="predicted"/>
<evidence type="ECO:0000313" key="3">
    <source>
        <dbReference type="Proteomes" id="UP000295096"/>
    </source>
</evidence>
<protein>
    <submittedName>
        <fullName evidence="2">DUF2934 domain-containing protein</fullName>
    </submittedName>
</protein>
<dbReference type="InterPro" id="IPR021327">
    <property type="entry name" value="DUF2934"/>
</dbReference>
<gene>
    <name evidence="2" type="ORF">E2C06_22160</name>
</gene>
<dbReference type="OrthoDB" id="9811127at2"/>
<reference evidence="2 3" key="1">
    <citation type="journal article" date="2016" name="J. Microbiol.">
        <title>Dankookia rubra gen. nov., sp. nov., an alphaproteobacterium isolated from sediment of a shallow stream.</title>
        <authorList>
            <person name="Kim W.H."/>
            <person name="Kim D.H."/>
            <person name="Kang K."/>
            <person name="Ahn T.Y."/>
        </authorList>
    </citation>
    <scope>NUCLEOTIDE SEQUENCE [LARGE SCALE GENOMIC DNA]</scope>
    <source>
        <strain evidence="2 3">JCM30602</strain>
    </source>
</reference>
<evidence type="ECO:0000313" key="2">
    <source>
        <dbReference type="EMBL" id="TDH60444.1"/>
    </source>
</evidence>
<dbReference type="RefSeq" id="WP_133290789.1">
    <property type="nucleotide sequence ID" value="NZ_SMSJ01000038.1"/>
</dbReference>